<dbReference type="InterPro" id="IPR050245">
    <property type="entry name" value="PrsA_foldase"/>
</dbReference>
<dbReference type="InterPro" id="IPR046357">
    <property type="entry name" value="PPIase_dom_sf"/>
</dbReference>
<evidence type="ECO:0000256" key="1">
    <source>
        <dbReference type="ARBA" id="ARBA00000971"/>
    </source>
</evidence>
<comment type="catalytic activity">
    <reaction evidence="1">
        <text>[protein]-peptidylproline (omega=180) = [protein]-peptidylproline (omega=0)</text>
        <dbReference type="Rhea" id="RHEA:16237"/>
        <dbReference type="Rhea" id="RHEA-COMP:10747"/>
        <dbReference type="Rhea" id="RHEA-COMP:10748"/>
        <dbReference type="ChEBI" id="CHEBI:83833"/>
        <dbReference type="ChEBI" id="CHEBI:83834"/>
        <dbReference type="EC" id="5.2.1.8"/>
    </reaction>
</comment>
<evidence type="ECO:0000313" key="9">
    <source>
        <dbReference type="EMBL" id="MCU6685371.1"/>
    </source>
</evidence>
<comment type="caution">
    <text evidence="9">The sequence shown here is derived from an EMBL/GenBank/DDBJ whole genome shotgun (WGS) entry which is preliminary data.</text>
</comment>
<sequence length="379" mass="41508">MKRRLAILVLAGAMAAASLTGCSSLNENAVVATVDGDEITADVANFYARYTQAQYETYMAQYLGEDMWSNEGESGETYETSVKESILESLENMYLLEDHMEEYEITVSDEEKQKIADAAAEFVEANDEADAKKVSGSQETVERALTLITIQHKVADAIMDTADTEVSDEEAAQKKMQYVKFSFTTADDDGNSVDLTDEEKETLKQEAENFAEGVKDAKDFSEYATENSLEAQEATFDAESTSYDTALIEAADALEEGGVTGLVEGTDGYYVAKVTSLFDEEATSQKKEEIISQRQSEKYNEVLDGWREDAEITVDEKVWAKIDFNELSVTAKQTETEDASEDAAAEDTSEDAAAEDTAGDTEAEDTAEDTTEESGDTAE</sequence>
<name>A0ABT2RJ86_9FIRM</name>
<keyword evidence="3 7" id="KW-0732">Signal</keyword>
<keyword evidence="10" id="KW-1185">Reference proteome</keyword>
<dbReference type="PROSITE" id="PS51257">
    <property type="entry name" value="PROKAR_LIPOPROTEIN"/>
    <property type="match status" value="1"/>
</dbReference>
<feature type="compositionally biased region" description="Acidic residues" evidence="6">
    <location>
        <begin position="336"/>
        <end position="379"/>
    </location>
</feature>
<organism evidence="9 10">
    <name type="scientific">Dorea acetigenes</name>
    <dbReference type="NCBI Taxonomy" id="2981787"/>
    <lineage>
        <taxon>Bacteria</taxon>
        <taxon>Bacillati</taxon>
        <taxon>Bacillota</taxon>
        <taxon>Clostridia</taxon>
        <taxon>Lachnospirales</taxon>
        <taxon>Lachnospiraceae</taxon>
        <taxon>Dorea</taxon>
    </lineage>
</organism>
<dbReference type="Gene3D" id="3.10.50.40">
    <property type="match status" value="1"/>
</dbReference>
<dbReference type="Proteomes" id="UP001652431">
    <property type="component" value="Unassembled WGS sequence"/>
</dbReference>
<evidence type="ECO:0000256" key="5">
    <source>
        <dbReference type="ARBA" id="ARBA00023235"/>
    </source>
</evidence>
<evidence type="ECO:0000256" key="3">
    <source>
        <dbReference type="ARBA" id="ARBA00022729"/>
    </source>
</evidence>
<dbReference type="SUPFAM" id="SSF109998">
    <property type="entry name" value="Triger factor/SurA peptide-binding domain-like"/>
    <property type="match status" value="1"/>
</dbReference>
<dbReference type="EMBL" id="JAOQJU010000001">
    <property type="protein sequence ID" value="MCU6685371.1"/>
    <property type="molecule type" value="Genomic_DNA"/>
</dbReference>
<dbReference type="SUPFAM" id="SSF54534">
    <property type="entry name" value="FKBP-like"/>
    <property type="match status" value="1"/>
</dbReference>
<dbReference type="Pfam" id="PF13145">
    <property type="entry name" value="Rotamase_2"/>
    <property type="match status" value="1"/>
</dbReference>
<dbReference type="PANTHER" id="PTHR47245">
    <property type="entry name" value="PEPTIDYLPROLYL ISOMERASE"/>
    <property type="match status" value="1"/>
</dbReference>
<feature type="region of interest" description="Disordered" evidence="6">
    <location>
        <begin position="331"/>
        <end position="379"/>
    </location>
</feature>
<evidence type="ECO:0000259" key="8">
    <source>
        <dbReference type="Pfam" id="PF13145"/>
    </source>
</evidence>
<feature type="signal peptide" evidence="7">
    <location>
        <begin position="1"/>
        <end position="20"/>
    </location>
</feature>
<dbReference type="EC" id="5.2.1.8" evidence="2"/>
<keyword evidence="5 9" id="KW-0413">Isomerase</keyword>
<protein>
    <recommendedName>
        <fullName evidence="2">peptidylprolyl isomerase</fullName>
        <ecNumber evidence="2">5.2.1.8</ecNumber>
    </recommendedName>
</protein>
<keyword evidence="4" id="KW-0697">Rotamase</keyword>
<dbReference type="InterPro" id="IPR000297">
    <property type="entry name" value="PPIase_PpiC"/>
</dbReference>
<dbReference type="PANTHER" id="PTHR47245:SF1">
    <property type="entry name" value="FOLDASE PROTEIN PRSA"/>
    <property type="match status" value="1"/>
</dbReference>
<proteinExistence type="predicted"/>
<gene>
    <name evidence="9" type="ORF">OCV99_02185</name>
</gene>
<accession>A0ABT2RJ86</accession>
<feature type="chain" id="PRO_5045095385" description="peptidylprolyl isomerase" evidence="7">
    <location>
        <begin position="21"/>
        <end position="379"/>
    </location>
</feature>
<dbReference type="RefSeq" id="WP_158367695.1">
    <property type="nucleotide sequence ID" value="NZ_JAOQJU010000001.1"/>
</dbReference>
<evidence type="ECO:0000256" key="4">
    <source>
        <dbReference type="ARBA" id="ARBA00023110"/>
    </source>
</evidence>
<evidence type="ECO:0000256" key="7">
    <source>
        <dbReference type="SAM" id="SignalP"/>
    </source>
</evidence>
<evidence type="ECO:0000256" key="6">
    <source>
        <dbReference type="SAM" id="MobiDB-lite"/>
    </source>
</evidence>
<reference evidence="9 10" key="1">
    <citation type="journal article" date="2021" name="ISME Commun">
        <title>Automated analysis of genomic sequences facilitates high-throughput and comprehensive description of bacteria.</title>
        <authorList>
            <person name="Hitch T.C.A."/>
        </authorList>
    </citation>
    <scope>NUCLEOTIDE SEQUENCE [LARGE SCALE GENOMIC DNA]</scope>
    <source>
        <strain evidence="9 10">Sanger_03</strain>
    </source>
</reference>
<evidence type="ECO:0000313" key="10">
    <source>
        <dbReference type="Proteomes" id="UP001652431"/>
    </source>
</evidence>
<dbReference type="GO" id="GO:0016853">
    <property type="term" value="F:isomerase activity"/>
    <property type="evidence" value="ECO:0007669"/>
    <property type="project" value="UniProtKB-KW"/>
</dbReference>
<dbReference type="Pfam" id="PF13623">
    <property type="entry name" value="SurA_N_2"/>
    <property type="match status" value="1"/>
</dbReference>
<dbReference type="InterPro" id="IPR027304">
    <property type="entry name" value="Trigger_fact/SurA_dom_sf"/>
</dbReference>
<evidence type="ECO:0000256" key="2">
    <source>
        <dbReference type="ARBA" id="ARBA00013194"/>
    </source>
</evidence>
<feature type="domain" description="PpiC" evidence="8">
    <location>
        <begin position="197"/>
        <end position="279"/>
    </location>
</feature>